<evidence type="ECO:0000256" key="7">
    <source>
        <dbReference type="SAM" id="MobiDB-lite"/>
    </source>
</evidence>
<dbReference type="GO" id="GO:0005890">
    <property type="term" value="C:sodium:potassium-exchanging ATPase complex"/>
    <property type="evidence" value="ECO:0007669"/>
    <property type="project" value="InterPro"/>
</dbReference>
<protein>
    <submittedName>
        <fullName evidence="9">Uncharacterized protein</fullName>
    </submittedName>
</protein>
<comment type="caution">
    <text evidence="9">The sequence shown here is derived from an EMBL/GenBank/DDBJ whole genome shotgun (WGS) entry which is preliminary data.</text>
</comment>
<gene>
    <name evidence="9" type="ORF">HPB52_005831</name>
</gene>
<dbReference type="VEuPathDB" id="VectorBase:RSAN_035290"/>
<dbReference type="InterPro" id="IPR038702">
    <property type="entry name" value="Na/K_ATPase_sub_beta_sf"/>
</dbReference>
<reference evidence="9" key="1">
    <citation type="journal article" date="2020" name="Cell">
        <title>Large-Scale Comparative Analyses of Tick Genomes Elucidate Their Genetic Diversity and Vector Capacities.</title>
        <authorList>
            <consortium name="Tick Genome and Microbiome Consortium (TIGMIC)"/>
            <person name="Jia N."/>
            <person name="Wang J."/>
            <person name="Shi W."/>
            <person name="Du L."/>
            <person name="Sun Y."/>
            <person name="Zhan W."/>
            <person name="Jiang J.F."/>
            <person name="Wang Q."/>
            <person name="Zhang B."/>
            <person name="Ji P."/>
            <person name="Bell-Sakyi L."/>
            <person name="Cui X.M."/>
            <person name="Yuan T.T."/>
            <person name="Jiang B.G."/>
            <person name="Yang W.F."/>
            <person name="Lam T.T."/>
            <person name="Chang Q.C."/>
            <person name="Ding S.J."/>
            <person name="Wang X.J."/>
            <person name="Zhu J.G."/>
            <person name="Ruan X.D."/>
            <person name="Zhao L."/>
            <person name="Wei J.T."/>
            <person name="Ye R.Z."/>
            <person name="Que T.C."/>
            <person name="Du C.H."/>
            <person name="Zhou Y.H."/>
            <person name="Cheng J.X."/>
            <person name="Dai P.F."/>
            <person name="Guo W.B."/>
            <person name="Han X.H."/>
            <person name="Huang E.J."/>
            <person name="Li L.F."/>
            <person name="Wei W."/>
            <person name="Gao Y.C."/>
            <person name="Liu J.Z."/>
            <person name="Shao H.Z."/>
            <person name="Wang X."/>
            <person name="Wang C.C."/>
            <person name="Yang T.C."/>
            <person name="Huo Q.B."/>
            <person name="Li W."/>
            <person name="Chen H.Y."/>
            <person name="Chen S.E."/>
            <person name="Zhou L.G."/>
            <person name="Ni X.B."/>
            <person name="Tian J.H."/>
            <person name="Sheng Y."/>
            <person name="Liu T."/>
            <person name="Pan Y.S."/>
            <person name="Xia L.Y."/>
            <person name="Li J."/>
            <person name="Zhao F."/>
            <person name="Cao W.C."/>
        </authorList>
    </citation>
    <scope>NUCLEOTIDE SEQUENCE</scope>
    <source>
        <strain evidence="9">Rsan-2018</strain>
    </source>
</reference>
<keyword evidence="3 8" id="KW-0812">Transmembrane</keyword>
<evidence type="ECO:0000313" key="9">
    <source>
        <dbReference type="EMBL" id="KAH7968114.1"/>
    </source>
</evidence>
<dbReference type="Gene3D" id="2.60.40.1660">
    <property type="entry name" value="Na, k-atpase alpha subunit"/>
    <property type="match status" value="1"/>
</dbReference>
<organism evidence="9 10">
    <name type="scientific">Rhipicephalus sanguineus</name>
    <name type="common">Brown dog tick</name>
    <name type="synonym">Ixodes sanguineus</name>
    <dbReference type="NCBI Taxonomy" id="34632"/>
    <lineage>
        <taxon>Eukaryota</taxon>
        <taxon>Metazoa</taxon>
        <taxon>Ecdysozoa</taxon>
        <taxon>Arthropoda</taxon>
        <taxon>Chelicerata</taxon>
        <taxon>Arachnida</taxon>
        <taxon>Acari</taxon>
        <taxon>Parasitiformes</taxon>
        <taxon>Ixodida</taxon>
        <taxon>Ixodoidea</taxon>
        <taxon>Ixodidae</taxon>
        <taxon>Rhipicephalinae</taxon>
        <taxon>Rhipicephalus</taxon>
        <taxon>Rhipicephalus</taxon>
    </lineage>
</organism>
<dbReference type="PANTHER" id="PTHR11523:SF28">
    <property type="entry name" value="NA_K-ATPASE BETA SUBUNIT ISOFORM 4-RELATED"/>
    <property type="match status" value="1"/>
</dbReference>
<reference evidence="9" key="2">
    <citation type="submission" date="2021-09" db="EMBL/GenBank/DDBJ databases">
        <authorList>
            <person name="Jia N."/>
            <person name="Wang J."/>
            <person name="Shi W."/>
            <person name="Du L."/>
            <person name="Sun Y."/>
            <person name="Zhan W."/>
            <person name="Jiang J."/>
            <person name="Wang Q."/>
            <person name="Zhang B."/>
            <person name="Ji P."/>
            <person name="Sakyi L.B."/>
            <person name="Cui X."/>
            <person name="Yuan T."/>
            <person name="Jiang B."/>
            <person name="Yang W."/>
            <person name="Lam T.T.-Y."/>
            <person name="Chang Q."/>
            <person name="Ding S."/>
            <person name="Wang X."/>
            <person name="Zhu J."/>
            <person name="Ruan X."/>
            <person name="Zhao L."/>
            <person name="Wei J."/>
            <person name="Que T."/>
            <person name="Du C."/>
            <person name="Cheng J."/>
            <person name="Dai P."/>
            <person name="Han X."/>
            <person name="Huang E."/>
            <person name="Gao Y."/>
            <person name="Liu J."/>
            <person name="Shao H."/>
            <person name="Ye R."/>
            <person name="Li L."/>
            <person name="Wei W."/>
            <person name="Wang X."/>
            <person name="Wang C."/>
            <person name="Huo Q."/>
            <person name="Li W."/>
            <person name="Guo W."/>
            <person name="Chen H."/>
            <person name="Chen S."/>
            <person name="Zhou L."/>
            <person name="Zhou L."/>
            <person name="Ni X."/>
            <person name="Tian J."/>
            <person name="Zhou Y."/>
            <person name="Sheng Y."/>
            <person name="Liu T."/>
            <person name="Pan Y."/>
            <person name="Xia L."/>
            <person name="Li J."/>
            <person name="Zhao F."/>
            <person name="Cao W."/>
        </authorList>
    </citation>
    <scope>NUCLEOTIDE SEQUENCE</scope>
    <source>
        <strain evidence="9">Rsan-2018</strain>
        <tissue evidence="9">Larvae</tissue>
    </source>
</reference>
<dbReference type="Pfam" id="PF00287">
    <property type="entry name" value="Na_K-ATPase"/>
    <property type="match status" value="1"/>
</dbReference>
<evidence type="ECO:0000313" key="10">
    <source>
        <dbReference type="Proteomes" id="UP000821837"/>
    </source>
</evidence>
<comment type="similarity">
    <text evidence="2">Belongs to the X(+)/potassium ATPases subunit beta family.</text>
</comment>
<keyword evidence="6 8" id="KW-0472">Membrane</keyword>
<dbReference type="InterPro" id="IPR000402">
    <property type="entry name" value="Na/K_ATPase_sub_beta"/>
</dbReference>
<comment type="subcellular location">
    <subcellularLocation>
        <location evidence="1">Membrane</location>
        <topology evidence="1">Single-pass type II membrane protein</topology>
    </subcellularLocation>
</comment>
<name>A0A9D4T2Y1_RHISA</name>
<dbReference type="GO" id="GO:0001671">
    <property type="term" value="F:ATPase activator activity"/>
    <property type="evidence" value="ECO:0007669"/>
    <property type="project" value="TreeGrafter"/>
</dbReference>
<dbReference type="Proteomes" id="UP000821837">
    <property type="component" value="Unassembled WGS sequence"/>
</dbReference>
<keyword evidence="5 8" id="KW-1133">Transmembrane helix</keyword>
<feature type="transmembrane region" description="Helical" evidence="8">
    <location>
        <begin position="205"/>
        <end position="230"/>
    </location>
</feature>
<evidence type="ECO:0000256" key="2">
    <source>
        <dbReference type="ARBA" id="ARBA00005876"/>
    </source>
</evidence>
<evidence type="ECO:0000256" key="8">
    <source>
        <dbReference type="SAM" id="Phobius"/>
    </source>
</evidence>
<proteinExistence type="inferred from homology"/>
<keyword evidence="4" id="KW-0735">Signal-anchor</keyword>
<dbReference type="EMBL" id="JABSTV010001248">
    <property type="protein sequence ID" value="KAH7968114.1"/>
    <property type="molecule type" value="Genomic_DNA"/>
</dbReference>
<evidence type="ECO:0000256" key="4">
    <source>
        <dbReference type="ARBA" id="ARBA00022968"/>
    </source>
</evidence>
<feature type="compositionally biased region" description="Basic and acidic residues" evidence="7">
    <location>
        <begin position="45"/>
        <end position="72"/>
    </location>
</feature>
<keyword evidence="10" id="KW-1185">Reference proteome</keyword>
<dbReference type="AlphaFoldDB" id="A0A9D4T2Y1"/>
<dbReference type="GO" id="GO:1990573">
    <property type="term" value="P:potassium ion import across plasma membrane"/>
    <property type="evidence" value="ECO:0007669"/>
    <property type="project" value="TreeGrafter"/>
</dbReference>
<feature type="compositionally biased region" description="Basic and acidic residues" evidence="7">
    <location>
        <begin position="92"/>
        <end position="101"/>
    </location>
</feature>
<feature type="region of interest" description="Disordered" evidence="7">
    <location>
        <begin position="1"/>
        <end position="108"/>
    </location>
</feature>
<feature type="region of interest" description="Disordered" evidence="7">
    <location>
        <begin position="175"/>
        <end position="196"/>
    </location>
</feature>
<sequence>MPPTPPHHSHSSEPNAGASYSPSRREAGKLDSSSSRMQTARRAKHAEDNGTPSERRVAAEDAGLRPLREVTRKTGPPLNDQMDTEDTSDDGVGARDARDDEGNAEWSLFTKRKPIRKVKPEQLRLERCPCLKSHPVVMPRSFPEEVHQLRCQESAEAGTVSNLKLHVGKLFRSSSATTANGAAPPSPSPPSSQTSIPPWNPARRIVTFVCLVSLICTAIIVAVVVAAVLLSRHIAHPSRQQQRYRRLMSDVAVDVVPKPQDLVDRTNTIVVHRKNPTAWQSQSRQLRSLLDSYATEGGAGSRCEPGGRCPFPVGLVSDNCSAADFFGYREGAPCVALVFRRAPDWTPQPLAPSDLASPAVPDEVREGYDPGLLYVTCKSEHISRDIDIRYSPYHGFPLRFFPATRHPPMLMLHFPNPPLRTEIWVTCRFWAKNLDQSSNGKVTFKLLVM</sequence>
<evidence type="ECO:0000256" key="1">
    <source>
        <dbReference type="ARBA" id="ARBA00004606"/>
    </source>
</evidence>
<dbReference type="GO" id="GO:0036376">
    <property type="term" value="P:sodium ion export across plasma membrane"/>
    <property type="evidence" value="ECO:0007669"/>
    <property type="project" value="TreeGrafter"/>
</dbReference>
<dbReference type="GO" id="GO:0030007">
    <property type="term" value="P:intracellular potassium ion homeostasis"/>
    <property type="evidence" value="ECO:0007669"/>
    <property type="project" value="TreeGrafter"/>
</dbReference>
<accession>A0A9D4T2Y1</accession>
<evidence type="ECO:0000256" key="3">
    <source>
        <dbReference type="ARBA" id="ARBA00022692"/>
    </source>
</evidence>
<dbReference type="PANTHER" id="PTHR11523">
    <property type="entry name" value="SODIUM/POTASSIUM-DEPENDENT ATPASE BETA SUBUNIT"/>
    <property type="match status" value="1"/>
</dbReference>
<evidence type="ECO:0000256" key="5">
    <source>
        <dbReference type="ARBA" id="ARBA00022989"/>
    </source>
</evidence>
<evidence type="ECO:0000256" key="6">
    <source>
        <dbReference type="ARBA" id="ARBA00023136"/>
    </source>
</evidence>
<dbReference type="GO" id="GO:0006883">
    <property type="term" value="P:intracellular sodium ion homeostasis"/>
    <property type="evidence" value="ECO:0007669"/>
    <property type="project" value="TreeGrafter"/>
</dbReference>